<sequence length="162" mass="18433">MKFQYTRKLNETNSYNDPYERRTVPCKQVQSTKPPEIGERYNEPLWAEIHISPTTTVTKISKYVGYKGNPMCRTGFPSHHAREKRVWAVCRLDMNAEDKILGSRSYTLATDLGPLGDYSGSPFLPSDSDILLDSPEQDDIVEEYFADTNNNGPCSQSDEEKT</sequence>
<reference evidence="1 2" key="2">
    <citation type="journal article" date="2017" name="Nature">
        <title>The Apostasia genome and the evolution of orchids.</title>
        <authorList>
            <person name="Zhang G.Q."/>
            <person name="Liu K.W."/>
            <person name="Li Z."/>
            <person name="Lohaus R."/>
            <person name="Hsiao Y.Y."/>
            <person name="Niu S.C."/>
            <person name="Wang J.Y."/>
            <person name="Lin Y.C."/>
            <person name="Xu Q."/>
            <person name="Chen L.J."/>
            <person name="Yoshida K."/>
            <person name="Fujiwara S."/>
            <person name="Wang Z.W."/>
            <person name="Zhang Y.Q."/>
            <person name="Mitsuda N."/>
            <person name="Wang M."/>
            <person name="Liu G.H."/>
            <person name="Pecoraro L."/>
            <person name="Huang H.X."/>
            <person name="Xiao X.J."/>
            <person name="Lin M."/>
            <person name="Wu X.Y."/>
            <person name="Wu W.L."/>
            <person name="Chen Y.Y."/>
            <person name="Chang S.B."/>
            <person name="Sakamoto S."/>
            <person name="Ohme-Takagi M."/>
            <person name="Yagi M."/>
            <person name="Zeng S.J."/>
            <person name="Shen C.Y."/>
            <person name="Yeh C.M."/>
            <person name="Luo Y.B."/>
            <person name="Tsai W.C."/>
            <person name="Van de Peer Y."/>
            <person name="Liu Z.J."/>
        </authorList>
    </citation>
    <scope>NUCLEOTIDE SEQUENCE [LARGE SCALE GENOMIC DNA]</scope>
    <source>
        <tissue evidence="1">The whole plant</tissue>
    </source>
</reference>
<protein>
    <submittedName>
        <fullName evidence="1">Uncharacterized protein</fullName>
    </submittedName>
</protein>
<keyword evidence="2" id="KW-1185">Reference proteome</keyword>
<evidence type="ECO:0000313" key="1">
    <source>
        <dbReference type="EMBL" id="PKU72730.1"/>
    </source>
</evidence>
<accession>A0A2I0WAQ0</accession>
<dbReference type="EMBL" id="KZ502810">
    <property type="protein sequence ID" value="PKU72730.1"/>
    <property type="molecule type" value="Genomic_DNA"/>
</dbReference>
<dbReference type="AlphaFoldDB" id="A0A2I0WAQ0"/>
<reference evidence="1 2" key="1">
    <citation type="journal article" date="2016" name="Sci. Rep.">
        <title>The Dendrobium catenatum Lindl. genome sequence provides insights into polysaccharide synthase, floral development and adaptive evolution.</title>
        <authorList>
            <person name="Zhang G.Q."/>
            <person name="Xu Q."/>
            <person name="Bian C."/>
            <person name="Tsai W.C."/>
            <person name="Yeh C.M."/>
            <person name="Liu K.W."/>
            <person name="Yoshida K."/>
            <person name="Zhang L.S."/>
            <person name="Chang S.B."/>
            <person name="Chen F."/>
            <person name="Shi Y."/>
            <person name="Su Y.Y."/>
            <person name="Zhang Y.Q."/>
            <person name="Chen L.J."/>
            <person name="Yin Y."/>
            <person name="Lin M."/>
            <person name="Huang H."/>
            <person name="Deng H."/>
            <person name="Wang Z.W."/>
            <person name="Zhu S.L."/>
            <person name="Zhao X."/>
            <person name="Deng C."/>
            <person name="Niu S.C."/>
            <person name="Huang J."/>
            <person name="Wang M."/>
            <person name="Liu G.H."/>
            <person name="Yang H.J."/>
            <person name="Xiao X.J."/>
            <person name="Hsiao Y.Y."/>
            <person name="Wu W.L."/>
            <person name="Chen Y.Y."/>
            <person name="Mitsuda N."/>
            <person name="Ohme-Takagi M."/>
            <person name="Luo Y.B."/>
            <person name="Van de Peer Y."/>
            <person name="Liu Z.J."/>
        </authorList>
    </citation>
    <scope>NUCLEOTIDE SEQUENCE [LARGE SCALE GENOMIC DNA]</scope>
    <source>
        <tissue evidence="1">The whole plant</tissue>
    </source>
</reference>
<evidence type="ECO:0000313" key="2">
    <source>
        <dbReference type="Proteomes" id="UP000233837"/>
    </source>
</evidence>
<dbReference type="Proteomes" id="UP000233837">
    <property type="component" value="Unassembled WGS sequence"/>
</dbReference>
<proteinExistence type="predicted"/>
<dbReference type="STRING" id="906689.A0A2I0WAQ0"/>
<organism evidence="1 2">
    <name type="scientific">Dendrobium catenatum</name>
    <dbReference type="NCBI Taxonomy" id="906689"/>
    <lineage>
        <taxon>Eukaryota</taxon>
        <taxon>Viridiplantae</taxon>
        <taxon>Streptophyta</taxon>
        <taxon>Embryophyta</taxon>
        <taxon>Tracheophyta</taxon>
        <taxon>Spermatophyta</taxon>
        <taxon>Magnoliopsida</taxon>
        <taxon>Liliopsida</taxon>
        <taxon>Asparagales</taxon>
        <taxon>Orchidaceae</taxon>
        <taxon>Epidendroideae</taxon>
        <taxon>Malaxideae</taxon>
        <taxon>Dendrobiinae</taxon>
        <taxon>Dendrobium</taxon>
    </lineage>
</organism>
<name>A0A2I0WAQ0_9ASPA</name>
<gene>
    <name evidence="1" type="ORF">MA16_Dca007450</name>
</gene>